<gene>
    <name evidence="2" type="ORF">QO018_004997</name>
</gene>
<dbReference type="RefSeq" id="WP_209984007.1">
    <property type="nucleotide sequence ID" value="NZ_JAGINO010000013.1"/>
</dbReference>
<sequence length="434" mass="45965">MMAARRDEAVRHGAAPARRVVLFGLFGSGNSGNDASLEAMLGFLRRRPGIELTCICSAPEQVATRYGIRGVAIGARPAGGRLVEVADRLLGGLPRRAAGFGRAVLMASRADALIFPGTGILDDFGTGPFGLPLAVFGWCLGARLGGARIAFVSIGAGPIHHPLSRWLMGRAAAMAQYRSYRDTVSRDFMAGIGVAAGVAADGTVDVKADAEHDAVFPDLAFALPTPPVAAAPGPGLTVGLGVMGYYGWSHDLQAGAGIHRTYLDKLRRFTLWLLDQGCRVRLLTGDAGDRDTVAALAAALRAERPDLAADRLSAEPTADLQALMGQIAGTDLVVATRFHNIVAALKLGRPVLSIGYASKNDDLLAAMGLADFCQHIETLDVDRLIRQFTALRQGRAAHGRRIRARVAVYRRRLDEQDALLAARLPLAGRKEQGA</sequence>
<dbReference type="InterPro" id="IPR007345">
    <property type="entry name" value="Polysacch_pyruvyl_Trfase"/>
</dbReference>
<dbReference type="Proteomes" id="UP001244552">
    <property type="component" value="Unassembled WGS sequence"/>
</dbReference>
<dbReference type="EMBL" id="JAUSVU010000023">
    <property type="protein sequence ID" value="MDQ0536106.1"/>
    <property type="molecule type" value="Genomic_DNA"/>
</dbReference>
<dbReference type="Pfam" id="PF04230">
    <property type="entry name" value="PS_pyruv_trans"/>
    <property type="match status" value="1"/>
</dbReference>
<name>A0ABU0MRQ9_9PROT</name>
<dbReference type="PANTHER" id="PTHR36836:SF1">
    <property type="entry name" value="COLANIC ACID BIOSYNTHESIS PROTEIN WCAK"/>
    <property type="match status" value="1"/>
</dbReference>
<proteinExistence type="predicted"/>
<feature type="domain" description="Polysaccharide pyruvyl transferase" evidence="1">
    <location>
        <begin position="30"/>
        <end position="357"/>
    </location>
</feature>
<organism evidence="2 3">
    <name type="scientific">Azospirillum picis</name>
    <dbReference type="NCBI Taxonomy" id="488438"/>
    <lineage>
        <taxon>Bacteria</taxon>
        <taxon>Pseudomonadati</taxon>
        <taxon>Pseudomonadota</taxon>
        <taxon>Alphaproteobacteria</taxon>
        <taxon>Rhodospirillales</taxon>
        <taxon>Azospirillaceae</taxon>
        <taxon>Azospirillum</taxon>
    </lineage>
</organism>
<evidence type="ECO:0000259" key="1">
    <source>
        <dbReference type="Pfam" id="PF04230"/>
    </source>
</evidence>
<protein>
    <submittedName>
        <fullName evidence="2">Polysaccharide pyruvyl transferase WcaK-like protein</fullName>
    </submittedName>
</protein>
<evidence type="ECO:0000313" key="3">
    <source>
        <dbReference type="Proteomes" id="UP001244552"/>
    </source>
</evidence>
<evidence type="ECO:0000313" key="2">
    <source>
        <dbReference type="EMBL" id="MDQ0536106.1"/>
    </source>
</evidence>
<dbReference type="PANTHER" id="PTHR36836">
    <property type="entry name" value="COLANIC ACID BIOSYNTHESIS PROTEIN WCAK"/>
    <property type="match status" value="1"/>
</dbReference>
<reference evidence="2 3" key="1">
    <citation type="submission" date="2023-07" db="EMBL/GenBank/DDBJ databases">
        <title>Genomic Encyclopedia of Type Strains, Phase IV (KMG-IV): sequencing the most valuable type-strain genomes for metagenomic binning, comparative biology and taxonomic classification.</title>
        <authorList>
            <person name="Goeker M."/>
        </authorList>
    </citation>
    <scope>NUCLEOTIDE SEQUENCE [LARGE SCALE GENOMIC DNA]</scope>
    <source>
        <strain evidence="2 3">DSM 19922</strain>
    </source>
</reference>
<keyword evidence="3" id="KW-1185">Reference proteome</keyword>
<accession>A0ABU0MRQ9</accession>
<comment type="caution">
    <text evidence="2">The sequence shown here is derived from an EMBL/GenBank/DDBJ whole genome shotgun (WGS) entry which is preliminary data.</text>
</comment>